<dbReference type="Gene3D" id="2.60.260.40">
    <property type="entry name" value="q5lls5 like domains"/>
    <property type="match status" value="1"/>
</dbReference>
<gene>
    <name evidence="2" type="ORF">SAMN06295916_1150</name>
</gene>
<dbReference type="EMBL" id="FYEX01000001">
    <property type="protein sequence ID" value="SNC64722.1"/>
    <property type="molecule type" value="Genomic_DNA"/>
</dbReference>
<organism evidence="2 3">
    <name type="scientific">Polynucleobacter victoriensis</name>
    <dbReference type="NCBI Taxonomy" id="2049319"/>
    <lineage>
        <taxon>Bacteria</taxon>
        <taxon>Pseudomonadati</taxon>
        <taxon>Pseudomonadota</taxon>
        <taxon>Betaproteobacteria</taxon>
        <taxon>Burkholderiales</taxon>
        <taxon>Burkholderiaceae</taxon>
        <taxon>Polynucleobacter</taxon>
    </lineage>
</organism>
<keyword evidence="2" id="KW-0863">Zinc-finger</keyword>
<evidence type="ECO:0000259" key="1">
    <source>
        <dbReference type="Pfam" id="PF10276"/>
    </source>
</evidence>
<evidence type="ECO:0000313" key="2">
    <source>
        <dbReference type="EMBL" id="SNC64722.1"/>
    </source>
</evidence>
<dbReference type="GO" id="GO:0008270">
    <property type="term" value="F:zinc ion binding"/>
    <property type="evidence" value="ECO:0007669"/>
    <property type="project" value="UniProtKB-KW"/>
</dbReference>
<dbReference type="AlphaFoldDB" id="A0A212TFC8"/>
<dbReference type="RefSeq" id="WP_088813022.1">
    <property type="nucleotide sequence ID" value="NZ_FYEX01000001.1"/>
</dbReference>
<keyword evidence="3" id="KW-1185">Reference proteome</keyword>
<proteinExistence type="predicted"/>
<feature type="domain" description="Zinc finger CHCC-type" evidence="1">
    <location>
        <begin position="23"/>
        <end position="52"/>
    </location>
</feature>
<dbReference type="InterPro" id="IPR019401">
    <property type="entry name" value="Znf_CHCC"/>
</dbReference>
<dbReference type="Pfam" id="PF10276">
    <property type="entry name" value="zf-CHCC"/>
    <property type="match status" value="1"/>
</dbReference>
<keyword evidence="2" id="KW-0479">Metal-binding</keyword>
<evidence type="ECO:0000313" key="3">
    <source>
        <dbReference type="Proteomes" id="UP000197215"/>
    </source>
</evidence>
<reference evidence="2 3" key="1">
    <citation type="submission" date="2017-06" db="EMBL/GenBank/DDBJ databases">
        <authorList>
            <person name="Kim H.J."/>
            <person name="Triplett B.A."/>
        </authorList>
    </citation>
    <scope>NUCLEOTIDE SEQUENCE [LARGE SCALE GENOMIC DNA]</scope>
    <source>
        <strain evidence="2 3">MWH-VicM1</strain>
    </source>
</reference>
<protein>
    <submittedName>
        <fullName evidence="2">Zinc-finger domain-containing protein</fullName>
    </submittedName>
</protein>
<name>A0A212TFC8_9BURK</name>
<keyword evidence="2" id="KW-0862">Zinc</keyword>
<dbReference type="Proteomes" id="UP000197215">
    <property type="component" value="Unassembled WGS sequence"/>
</dbReference>
<sequence>MSTKNIVQVDGHKDLPLHCPNPGSPAWSLHPRVFLDVVSTGHVKCPYCSTEYQLKPGTEPHGH</sequence>
<accession>A0A212TFC8</accession>
<dbReference type="OrthoDB" id="9806844at2"/>